<keyword evidence="4" id="KW-1185">Reference proteome</keyword>
<accession>I4AH35</accession>
<organism evidence="3 4">
    <name type="scientific">Bernardetia litoralis (strain ATCC 23117 / DSM 6794 / NBRC 15988 / NCIMB 1366 / Fx l1 / Sio-4)</name>
    <name type="common">Flexibacter litoralis</name>
    <dbReference type="NCBI Taxonomy" id="880071"/>
    <lineage>
        <taxon>Bacteria</taxon>
        <taxon>Pseudomonadati</taxon>
        <taxon>Bacteroidota</taxon>
        <taxon>Cytophagia</taxon>
        <taxon>Cytophagales</taxon>
        <taxon>Bernardetiaceae</taxon>
        <taxon>Bernardetia</taxon>
    </lineage>
</organism>
<gene>
    <name evidence="3" type="ordered locus">Fleli_0811</name>
</gene>
<dbReference type="PANTHER" id="PTHR32097">
    <property type="entry name" value="CAMP-BINDING PROTEIN 1-RELATED"/>
    <property type="match status" value="1"/>
</dbReference>
<dbReference type="Pfam" id="PF02342">
    <property type="entry name" value="TerD"/>
    <property type="match status" value="1"/>
</dbReference>
<keyword evidence="1" id="KW-0778">Tellurium resistance</keyword>
<dbReference type="eggNOG" id="COG2310">
    <property type="taxonomic scope" value="Bacteria"/>
</dbReference>
<evidence type="ECO:0000259" key="2">
    <source>
        <dbReference type="Pfam" id="PF02342"/>
    </source>
</evidence>
<dbReference type="EMBL" id="CP003345">
    <property type="protein sequence ID" value="AFM03270.1"/>
    <property type="molecule type" value="Genomic_DNA"/>
</dbReference>
<dbReference type="Proteomes" id="UP000006054">
    <property type="component" value="Chromosome"/>
</dbReference>
<reference evidence="4" key="1">
    <citation type="submission" date="2012-06" db="EMBL/GenBank/DDBJ databases">
        <title>The complete genome of Flexibacter litoralis DSM 6794.</title>
        <authorList>
            <person name="Lucas S."/>
            <person name="Copeland A."/>
            <person name="Lapidus A."/>
            <person name="Glavina del Rio T."/>
            <person name="Dalin E."/>
            <person name="Tice H."/>
            <person name="Bruce D."/>
            <person name="Goodwin L."/>
            <person name="Pitluck S."/>
            <person name="Peters L."/>
            <person name="Ovchinnikova G."/>
            <person name="Lu M."/>
            <person name="Kyrpides N."/>
            <person name="Mavromatis K."/>
            <person name="Ivanova N."/>
            <person name="Brettin T."/>
            <person name="Detter J.C."/>
            <person name="Han C."/>
            <person name="Larimer F."/>
            <person name="Land M."/>
            <person name="Hauser L."/>
            <person name="Markowitz V."/>
            <person name="Cheng J.-F."/>
            <person name="Hugenholtz P."/>
            <person name="Woyke T."/>
            <person name="Wu D."/>
            <person name="Spring S."/>
            <person name="Lang E."/>
            <person name="Kopitz M."/>
            <person name="Brambilla E."/>
            <person name="Klenk H.-P."/>
            <person name="Eisen J.A."/>
        </authorList>
    </citation>
    <scope>NUCLEOTIDE SEQUENCE [LARGE SCALE GENOMIC DNA]</scope>
    <source>
        <strain evidence="4">ATCC 23117 / DSM 6794 / NBRC 15988 / NCIMB 1366 / Sio-4</strain>
    </source>
</reference>
<dbReference type="GO" id="GO:0046690">
    <property type="term" value="P:response to tellurium ion"/>
    <property type="evidence" value="ECO:0007669"/>
    <property type="project" value="UniProtKB-KW"/>
</dbReference>
<dbReference type="CDD" id="cd06974">
    <property type="entry name" value="TerD_like"/>
    <property type="match status" value="1"/>
</dbReference>
<evidence type="ECO:0000313" key="3">
    <source>
        <dbReference type="EMBL" id="AFM03270.1"/>
    </source>
</evidence>
<proteinExistence type="predicted"/>
<dbReference type="KEGG" id="fli:Fleli_0811"/>
<dbReference type="RefSeq" id="WP_014796728.1">
    <property type="nucleotide sequence ID" value="NC_018018.1"/>
</dbReference>
<dbReference type="STRING" id="880071.Fleli_0811"/>
<feature type="domain" description="TerD" evidence="2">
    <location>
        <begin position="1"/>
        <end position="185"/>
    </location>
</feature>
<dbReference type="PANTHER" id="PTHR32097:SF17">
    <property type="entry name" value="CAMP-BINDING PROTEIN 1-RELATED"/>
    <property type="match status" value="1"/>
</dbReference>
<evidence type="ECO:0000313" key="4">
    <source>
        <dbReference type="Proteomes" id="UP000006054"/>
    </source>
</evidence>
<dbReference type="AlphaFoldDB" id="I4AH35"/>
<sequence>MSIKLTKGSKLNLTKKEPSLEKIMIGLGWDMKTSNKLDLDVSMFMIGKNGKLISDEYLVFYNNLKSPDGSAQHLGDNRTGEGDGDDEMILVNLASINPEVTELILAVTIHEAEARRHHFGLLKDAYIRIVDVKTDRQILIYDLDEEFPTDTDVEFGRLVKQNNEWTFVASGVGGKEGLQGYVDRYA</sequence>
<dbReference type="OrthoDB" id="4123258at2"/>
<dbReference type="InterPro" id="IPR051324">
    <property type="entry name" value="Stress/Tellurium_Resist"/>
</dbReference>
<protein>
    <submittedName>
        <fullName evidence="3">Putative stress response protein, TerZ-and CABP1</fullName>
    </submittedName>
</protein>
<dbReference type="Gene3D" id="2.60.60.30">
    <property type="entry name" value="sav2460 like domains"/>
    <property type="match status" value="1"/>
</dbReference>
<dbReference type="PATRIC" id="fig|880071.3.peg.785"/>
<dbReference type="InterPro" id="IPR003325">
    <property type="entry name" value="TerD"/>
</dbReference>
<evidence type="ECO:0000256" key="1">
    <source>
        <dbReference type="ARBA" id="ARBA00022686"/>
    </source>
</evidence>
<dbReference type="HOGENOM" id="CLU_055120_2_0_10"/>
<name>I4AH35_BERLS</name>